<dbReference type="Gene3D" id="1.10.287.540">
    <property type="entry name" value="Helix hairpin bin"/>
    <property type="match status" value="1"/>
</dbReference>
<comment type="similarity">
    <text evidence="2">Belongs to the UPF0291 family.</text>
</comment>
<dbReference type="EMBL" id="FPBT01000001">
    <property type="protein sequence ID" value="SFU28456.1"/>
    <property type="molecule type" value="Genomic_DNA"/>
</dbReference>
<dbReference type="AlphaFoldDB" id="A0A1I7EX02"/>
<dbReference type="GO" id="GO:0005737">
    <property type="term" value="C:cytoplasm"/>
    <property type="evidence" value="ECO:0007669"/>
    <property type="project" value="UniProtKB-SubCell"/>
</dbReference>
<keyword evidence="1 2" id="KW-0963">Cytoplasm</keyword>
<organism evidence="3 4">
    <name type="scientific">Eubacterium pyruvativorans</name>
    <dbReference type="NCBI Taxonomy" id="155865"/>
    <lineage>
        <taxon>Bacteria</taxon>
        <taxon>Bacillati</taxon>
        <taxon>Bacillota</taxon>
        <taxon>Clostridia</taxon>
        <taxon>Eubacteriales</taxon>
        <taxon>Eubacteriaceae</taxon>
        <taxon>Eubacterium</taxon>
    </lineage>
</organism>
<name>A0A1I7EX02_9FIRM</name>
<evidence type="ECO:0000313" key="3">
    <source>
        <dbReference type="EMBL" id="SFU28456.1"/>
    </source>
</evidence>
<dbReference type="STRING" id="155865.SAMN05216515_10271"/>
<dbReference type="HAMAP" id="MF_01103">
    <property type="entry name" value="UPF0291"/>
    <property type="match status" value="1"/>
</dbReference>
<sequence length="66" mass="7834">MLMITEEMITRINELAHLSKERALTPAEKQEQKELRQAYLAAFRRNLKSQLDNIEVVDPDDPRLRR</sequence>
<evidence type="ECO:0000256" key="1">
    <source>
        <dbReference type="ARBA" id="ARBA00022490"/>
    </source>
</evidence>
<dbReference type="InterPro" id="IPR009242">
    <property type="entry name" value="DUF896"/>
</dbReference>
<keyword evidence="4" id="KW-1185">Reference proteome</keyword>
<dbReference type="SUPFAM" id="SSF158221">
    <property type="entry name" value="YnzC-like"/>
    <property type="match status" value="1"/>
</dbReference>
<protein>
    <recommendedName>
        <fullName evidence="2">UPF0291 protein SAMN05216508_10170</fullName>
    </recommendedName>
</protein>
<dbReference type="Proteomes" id="UP000198817">
    <property type="component" value="Unassembled WGS sequence"/>
</dbReference>
<evidence type="ECO:0000256" key="2">
    <source>
        <dbReference type="HAMAP-Rule" id="MF_01103"/>
    </source>
</evidence>
<evidence type="ECO:0000313" key="4">
    <source>
        <dbReference type="Proteomes" id="UP000198817"/>
    </source>
</evidence>
<gene>
    <name evidence="3" type="ORF">SAMN05216508_10170</name>
</gene>
<dbReference type="Pfam" id="PF05979">
    <property type="entry name" value="DUF896"/>
    <property type="match status" value="1"/>
</dbReference>
<proteinExistence type="inferred from homology"/>
<dbReference type="PANTHER" id="PTHR37300:SF1">
    <property type="entry name" value="UPF0291 PROTEIN YNZC"/>
    <property type="match status" value="1"/>
</dbReference>
<accession>A0A1I7EX02</accession>
<comment type="subcellular location">
    <subcellularLocation>
        <location evidence="2">Cytoplasm</location>
    </subcellularLocation>
</comment>
<dbReference type="PANTHER" id="PTHR37300">
    <property type="entry name" value="UPF0291 PROTEIN CBO2609/CLC_2481"/>
    <property type="match status" value="1"/>
</dbReference>
<reference evidence="3 4" key="1">
    <citation type="submission" date="2016-10" db="EMBL/GenBank/DDBJ databases">
        <authorList>
            <person name="de Groot N.N."/>
        </authorList>
    </citation>
    <scope>NUCLEOTIDE SEQUENCE [LARGE SCALE GENOMIC DNA]</scope>
    <source>
        <strain evidence="3 4">KHGC13</strain>
    </source>
</reference>
<dbReference type="RefSeq" id="WP_242935030.1">
    <property type="nucleotide sequence ID" value="NZ_FOWF01000002.1"/>
</dbReference>